<dbReference type="EMBL" id="JRES01000234">
    <property type="protein sequence ID" value="KNC33120.1"/>
    <property type="molecule type" value="Genomic_DNA"/>
</dbReference>
<evidence type="ECO:0000313" key="2">
    <source>
        <dbReference type="Proteomes" id="UP000037069"/>
    </source>
</evidence>
<name>A0A0L0CLE8_LUCCU</name>
<evidence type="ECO:0000313" key="1">
    <source>
        <dbReference type="EMBL" id="KNC33120.1"/>
    </source>
</evidence>
<comment type="caution">
    <text evidence="1">The sequence shown here is derived from an EMBL/GenBank/DDBJ whole genome shotgun (WGS) entry which is preliminary data.</text>
</comment>
<keyword evidence="2" id="KW-1185">Reference proteome</keyword>
<dbReference type="AlphaFoldDB" id="A0A0L0CLE8"/>
<protein>
    <submittedName>
        <fullName evidence="1">Uncharacterized protein</fullName>
    </submittedName>
</protein>
<proteinExistence type="predicted"/>
<dbReference type="Proteomes" id="UP000037069">
    <property type="component" value="Unassembled WGS sequence"/>
</dbReference>
<organism evidence="1 2">
    <name type="scientific">Lucilia cuprina</name>
    <name type="common">Green bottle fly</name>
    <name type="synonym">Australian sheep blowfly</name>
    <dbReference type="NCBI Taxonomy" id="7375"/>
    <lineage>
        <taxon>Eukaryota</taxon>
        <taxon>Metazoa</taxon>
        <taxon>Ecdysozoa</taxon>
        <taxon>Arthropoda</taxon>
        <taxon>Hexapoda</taxon>
        <taxon>Insecta</taxon>
        <taxon>Pterygota</taxon>
        <taxon>Neoptera</taxon>
        <taxon>Endopterygota</taxon>
        <taxon>Diptera</taxon>
        <taxon>Brachycera</taxon>
        <taxon>Muscomorpha</taxon>
        <taxon>Oestroidea</taxon>
        <taxon>Calliphoridae</taxon>
        <taxon>Luciliinae</taxon>
        <taxon>Lucilia</taxon>
    </lineage>
</organism>
<sequence>MSLTTPKTFTLDELAKIALGAPELTNEHLSVLQSLLIILLQKLNCHNETVRIQGFPAKCIQKLLNETTSEVKYDFQMTTIKSYEEKWKLLEKLENKTQEIDDKIEGHFEEIRKYHKTNVFDPIYWDLYAAPNEDLCTLYTKHNKERCLMVGNSVFNVGLRNRVSIFLVERVKEYETKIDSMVDKLKEIKQLVNKAAGKQKCIEYMVNDIEDIRSCLNKNEQVFREAMLETQEMLNCKLDRVTLPAMKKYLEQRYAEINEFLKELQKESRKCHILKPMLMEDKNSCLSCGRHRKLVLGKQVQSMKTSDETGDKCFCFNLQREPTILEKMDRLKANNYMVSAPSALRVSRQSTFKKNQLKLDSHGILSNYTSSSFFLKPDAYIVSAMKNPQKKQQLEKSAVEAEKSQSVVTIDPLYAERLLTLGELA</sequence>
<reference evidence="1 2" key="1">
    <citation type="journal article" date="2015" name="Nat. Commun.">
        <title>Lucilia cuprina genome unlocks parasitic fly biology to underpin future interventions.</title>
        <authorList>
            <person name="Anstead C.A."/>
            <person name="Korhonen P.K."/>
            <person name="Young N.D."/>
            <person name="Hall R.S."/>
            <person name="Jex A.R."/>
            <person name="Murali S.C."/>
            <person name="Hughes D.S."/>
            <person name="Lee S.F."/>
            <person name="Perry T."/>
            <person name="Stroehlein A.J."/>
            <person name="Ansell B.R."/>
            <person name="Breugelmans B."/>
            <person name="Hofmann A."/>
            <person name="Qu J."/>
            <person name="Dugan S."/>
            <person name="Lee S.L."/>
            <person name="Chao H."/>
            <person name="Dinh H."/>
            <person name="Han Y."/>
            <person name="Doddapaneni H.V."/>
            <person name="Worley K.C."/>
            <person name="Muzny D.M."/>
            <person name="Ioannidis P."/>
            <person name="Waterhouse R.M."/>
            <person name="Zdobnov E.M."/>
            <person name="James P.J."/>
            <person name="Bagnall N.H."/>
            <person name="Kotze A.C."/>
            <person name="Gibbs R.A."/>
            <person name="Richards S."/>
            <person name="Batterham P."/>
            <person name="Gasser R.B."/>
        </authorList>
    </citation>
    <scope>NUCLEOTIDE SEQUENCE [LARGE SCALE GENOMIC DNA]</scope>
    <source>
        <strain evidence="1 2">LS</strain>
        <tissue evidence="1">Full body</tissue>
    </source>
</reference>
<gene>
    <name evidence="1" type="ORF">FF38_04712</name>
</gene>
<dbReference type="OrthoDB" id="5981048at2759"/>
<accession>A0A0L0CLE8</accession>